<dbReference type="Pfam" id="PF18320">
    <property type="entry name" value="Csc2"/>
    <property type="match status" value="1"/>
</dbReference>
<dbReference type="AlphaFoldDB" id="A0A8T7M4M3"/>
<dbReference type="NCBIfam" id="TIGR03157">
    <property type="entry name" value="cas_Csc2"/>
    <property type="match status" value="1"/>
</dbReference>
<keyword evidence="2" id="KW-0614">Plasmid</keyword>
<evidence type="ECO:0000313" key="4">
    <source>
        <dbReference type="Proteomes" id="UP001431572"/>
    </source>
</evidence>
<keyword evidence="4" id="KW-1185">Reference proteome</keyword>
<evidence type="ECO:0000313" key="1">
    <source>
        <dbReference type="EMBL" id="NWJ47061.1"/>
    </source>
</evidence>
<evidence type="ECO:0000313" key="2">
    <source>
        <dbReference type="EMBL" id="WJW70375.1"/>
    </source>
</evidence>
<name>A0A8T7M4M3_9CHLR</name>
<evidence type="ECO:0000313" key="3">
    <source>
        <dbReference type="Proteomes" id="UP000521676"/>
    </source>
</evidence>
<protein>
    <submittedName>
        <fullName evidence="1">Type I-D CRISPR-associated protein Cas7/Csc2</fullName>
    </submittedName>
</protein>
<reference evidence="1 3" key="1">
    <citation type="submission" date="2020-06" db="EMBL/GenBank/DDBJ databases">
        <title>Anoxygenic phototrophic Chloroflexota member uses a Type I reaction center.</title>
        <authorList>
            <person name="Tsuji J.M."/>
            <person name="Shaw N.A."/>
            <person name="Nagashima S."/>
            <person name="Venkiteswaran J."/>
            <person name="Schiff S.L."/>
            <person name="Hanada S."/>
            <person name="Tank M."/>
            <person name="Neufeld J.D."/>
        </authorList>
    </citation>
    <scope>NUCLEOTIDE SEQUENCE [LARGE SCALE GENOMIC DNA]</scope>
    <source>
        <strain evidence="1">L227-S17</strain>
    </source>
</reference>
<accession>A0A8T7M4M3</accession>
<dbReference type="EMBL" id="JACATZ010000002">
    <property type="protein sequence ID" value="NWJ47061.1"/>
    <property type="molecule type" value="Genomic_DNA"/>
</dbReference>
<dbReference type="InterPro" id="IPR017574">
    <property type="entry name" value="CRISPR-assoc_prot_Cas7/Csc2"/>
</dbReference>
<proteinExistence type="predicted"/>
<dbReference type="RefSeq" id="WP_341472244.1">
    <property type="nucleotide sequence ID" value="NZ_CP128402.1"/>
</dbReference>
<dbReference type="Proteomes" id="UP001431572">
    <property type="component" value="Plasmid unnamed2"/>
</dbReference>
<dbReference type="EMBL" id="CP128402">
    <property type="protein sequence ID" value="WJW70375.1"/>
    <property type="molecule type" value="Genomic_DNA"/>
</dbReference>
<geneLocation type="plasmid" evidence="2 4">
    <name>unnamed2</name>
</geneLocation>
<sequence length="337" mass="37516">MFLKTISNPDVFQAAIPQVPMGKYAHFVLLRESNSFPLFQTDQQLNFARVSAGLSDSHLLSRIVIFKRKQTTPERLTGRELLRRYGVTSDVPTAANYCEYNSERFCKVCPDCIYYGFAIGSEGSERSKVLVDSAFSLSDYDESHQSMTFNAPYEHGTMSKDGATRSSFGEQDHVLPQVFFPTVITVRDPTEAEFIYVLNNILRTKRYGAQTTRTGTLENHLVAVVFADGEIFSNLKLTQTLYDTLEEKKGPFVATNLIPKIEAALPNLLQEDRVVSTLVSGEQLTALVDEVGVLVSDEGRLREVLQQAFAESKKYAETFGSKAGDKKGKGKSKSTEA</sequence>
<organism evidence="1 3">
    <name type="scientific">Candidatus Chlorohelix allophototropha</name>
    <dbReference type="NCBI Taxonomy" id="3003348"/>
    <lineage>
        <taxon>Bacteria</taxon>
        <taxon>Bacillati</taxon>
        <taxon>Chloroflexota</taxon>
        <taxon>Chloroflexia</taxon>
        <taxon>Candidatus Chloroheliales</taxon>
        <taxon>Candidatus Chloroheliaceae</taxon>
        <taxon>Candidatus Chlorohelix</taxon>
    </lineage>
</organism>
<gene>
    <name evidence="1" type="primary">cas7d</name>
    <name evidence="1" type="ORF">HXX08_14465</name>
    <name evidence="2" type="ORF">OZ401_004949</name>
</gene>
<dbReference type="Proteomes" id="UP000521676">
    <property type="component" value="Unassembled WGS sequence"/>
</dbReference>
<reference evidence="2" key="2">
    <citation type="journal article" date="2024" name="Nature">
        <title>Anoxygenic phototroph of the Chloroflexota uses a type I reaction centre.</title>
        <authorList>
            <person name="Tsuji J.M."/>
            <person name="Shaw N.A."/>
            <person name="Nagashima S."/>
            <person name="Venkiteswaran J.J."/>
            <person name="Schiff S.L."/>
            <person name="Watanabe T."/>
            <person name="Fukui M."/>
            <person name="Hanada S."/>
            <person name="Tank M."/>
            <person name="Neufeld J.D."/>
        </authorList>
    </citation>
    <scope>NUCLEOTIDE SEQUENCE</scope>
    <source>
        <strain evidence="2">L227-S17</strain>
        <plasmid evidence="2 4">unnamed2</plasmid>
    </source>
</reference>